<proteinExistence type="predicted"/>
<name>A0ACC0A3Q8_CATRO</name>
<dbReference type="EMBL" id="CM044707">
    <property type="protein sequence ID" value="KAI5655087.1"/>
    <property type="molecule type" value="Genomic_DNA"/>
</dbReference>
<evidence type="ECO:0000313" key="2">
    <source>
        <dbReference type="Proteomes" id="UP001060085"/>
    </source>
</evidence>
<protein>
    <submittedName>
        <fullName evidence="1">Uncharacterized protein</fullName>
    </submittedName>
</protein>
<comment type="caution">
    <text evidence="1">The sequence shown here is derived from an EMBL/GenBank/DDBJ whole genome shotgun (WGS) entry which is preliminary data.</text>
</comment>
<reference evidence="2" key="1">
    <citation type="journal article" date="2023" name="Nat. Plants">
        <title>Single-cell RNA sequencing provides a high-resolution roadmap for understanding the multicellular compartmentation of specialized metabolism.</title>
        <authorList>
            <person name="Sun S."/>
            <person name="Shen X."/>
            <person name="Li Y."/>
            <person name="Li Y."/>
            <person name="Wang S."/>
            <person name="Li R."/>
            <person name="Zhang H."/>
            <person name="Shen G."/>
            <person name="Guo B."/>
            <person name="Wei J."/>
            <person name="Xu J."/>
            <person name="St-Pierre B."/>
            <person name="Chen S."/>
            <person name="Sun C."/>
        </authorList>
    </citation>
    <scope>NUCLEOTIDE SEQUENCE [LARGE SCALE GENOMIC DNA]</scope>
</reference>
<sequence>MGTGWRRAFCTTIPRDAEVVDNQNQEHQKQQSFNQIPSISPSPSPRSCSKFGFLSGGSNPSTPRLNCKTNNTTSSSHHHHENLISPKLHCRTSTTTPKSASTKSPKLLRGSNPSSPRSPFSILKNSLRLSRNGCGVCMQSVKTGQGMAIYTAECSHTFHFPCIAAHVRKQNILICPVCKSLWKDVPLLAIHKLQQNHQEDQQEQEKEIVVDNCNNEKFKLPPNPPLPNLKTKPELPVLPQIKQHFDYSKTYNDDEPLLSPPAGAKFVPIPEANEERDADEEEDEVEEFQGFFVNQTPSDEASSGGYANKDLRDVEVSLLPDAAIVASGRSHETFTVVLKVKAPPPLAPVAHNSNSAHFNDPARRAPIDLVTVLDVSGSMSGAKLHMLKRAMRLVISSLGSADRLSIVSFSAAPRRLMPLRRMNSQGQRLARRIIDRLSCSQGTSVGEALRKATKILEDRRERNPVASIILLSDGQDEKVQTNNENQRQRSTPVSSTRFAHIEIPVHSSGFGAKAGYTREPAEDAFSKCVGGLLSVVVQDLRIQLGFGNGSDPADITAVYSCNTRPTALGSDCIRLGDLYAEEEKELLVEMRVPSSAFGSHHVLSVRCSYKDPATQEIFYGREQALLVPRPLTVRSSHPRIERLRNLFITTRAIAESRRLIEHNELTSAMHLLSSARSLLLQSKCDSVEDYVKGLEAELAEVNWRRQYQQQLIEQQQMIQRRKMNEKEIGLFLDENGEPLTPTSAWRAAEKLAKVAMMKKSMNNRVSDLHGFENARF</sequence>
<keyword evidence="2" id="KW-1185">Reference proteome</keyword>
<gene>
    <name evidence="1" type="ORF">M9H77_32274</name>
</gene>
<evidence type="ECO:0000313" key="1">
    <source>
        <dbReference type="EMBL" id="KAI5655087.1"/>
    </source>
</evidence>
<organism evidence="1 2">
    <name type="scientific">Catharanthus roseus</name>
    <name type="common">Madagascar periwinkle</name>
    <name type="synonym">Vinca rosea</name>
    <dbReference type="NCBI Taxonomy" id="4058"/>
    <lineage>
        <taxon>Eukaryota</taxon>
        <taxon>Viridiplantae</taxon>
        <taxon>Streptophyta</taxon>
        <taxon>Embryophyta</taxon>
        <taxon>Tracheophyta</taxon>
        <taxon>Spermatophyta</taxon>
        <taxon>Magnoliopsida</taxon>
        <taxon>eudicotyledons</taxon>
        <taxon>Gunneridae</taxon>
        <taxon>Pentapetalae</taxon>
        <taxon>asterids</taxon>
        <taxon>lamiids</taxon>
        <taxon>Gentianales</taxon>
        <taxon>Apocynaceae</taxon>
        <taxon>Rauvolfioideae</taxon>
        <taxon>Vinceae</taxon>
        <taxon>Catharanthinae</taxon>
        <taxon>Catharanthus</taxon>
    </lineage>
</organism>
<dbReference type="Proteomes" id="UP001060085">
    <property type="component" value="Linkage Group LG07"/>
</dbReference>
<accession>A0ACC0A3Q8</accession>